<gene>
    <name evidence="1" type="ORF">LCGC14_2244780</name>
</gene>
<dbReference type="GO" id="GO:0003677">
    <property type="term" value="F:DNA binding"/>
    <property type="evidence" value="ECO:0007669"/>
    <property type="project" value="InterPro"/>
</dbReference>
<organism evidence="1">
    <name type="scientific">marine sediment metagenome</name>
    <dbReference type="NCBI Taxonomy" id="412755"/>
    <lineage>
        <taxon>unclassified sequences</taxon>
        <taxon>metagenomes</taxon>
        <taxon>ecological metagenomes</taxon>
    </lineage>
</organism>
<dbReference type="AlphaFoldDB" id="A0A0F9D4J6"/>
<dbReference type="InterPro" id="IPR001387">
    <property type="entry name" value="Cro/C1-type_HTH"/>
</dbReference>
<dbReference type="Gene3D" id="1.10.260.40">
    <property type="entry name" value="lambda repressor-like DNA-binding domains"/>
    <property type="match status" value="1"/>
</dbReference>
<feature type="non-terminal residue" evidence="1">
    <location>
        <position position="72"/>
    </location>
</feature>
<dbReference type="EMBL" id="LAZR01030471">
    <property type="protein sequence ID" value="KKL56499.1"/>
    <property type="molecule type" value="Genomic_DNA"/>
</dbReference>
<accession>A0A0F9D4J6</accession>
<name>A0A0F9D4J6_9ZZZZ</name>
<comment type="caution">
    <text evidence="1">The sequence shown here is derived from an EMBL/GenBank/DDBJ whole genome shotgun (WGS) entry which is preliminary data.</text>
</comment>
<evidence type="ECO:0008006" key="2">
    <source>
        <dbReference type="Google" id="ProtNLM"/>
    </source>
</evidence>
<dbReference type="InterPro" id="IPR010982">
    <property type="entry name" value="Lambda_DNA-bd_dom_sf"/>
</dbReference>
<dbReference type="CDD" id="cd00093">
    <property type="entry name" value="HTH_XRE"/>
    <property type="match status" value="1"/>
</dbReference>
<reference evidence="1" key="1">
    <citation type="journal article" date="2015" name="Nature">
        <title>Complex archaea that bridge the gap between prokaryotes and eukaryotes.</title>
        <authorList>
            <person name="Spang A."/>
            <person name="Saw J.H."/>
            <person name="Jorgensen S.L."/>
            <person name="Zaremba-Niedzwiedzka K."/>
            <person name="Martijn J."/>
            <person name="Lind A.E."/>
            <person name="van Eijk R."/>
            <person name="Schleper C."/>
            <person name="Guy L."/>
            <person name="Ettema T.J."/>
        </authorList>
    </citation>
    <scope>NUCLEOTIDE SEQUENCE</scope>
</reference>
<evidence type="ECO:0000313" key="1">
    <source>
        <dbReference type="EMBL" id="KKL56499.1"/>
    </source>
</evidence>
<proteinExistence type="predicted"/>
<protein>
    <recommendedName>
        <fullName evidence="2">HTH cro/C1-type domain-containing protein</fullName>
    </recommendedName>
</protein>
<sequence length="72" mass="8208">MLPKPNKNENKDDFLTRAMADGECHRCGGTGRERDWRGLGLQARRERESRCVSLRQMAKRIGVSAAYLSDLE</sequence>